<dbReference type="eggNOG" id="ENOG502QV47">
    <property type="taxonomic scope" value="Eukaryota"/>
</dbReference>
<dbReference type="PANTHER" id="PTHR40467:SF1">
    <property type="match status" value="1"/>
</dbReference>
<sequence length="427" mass="48971">MAMTTNETTPGVPSPGQPGGSEPLPTDVNFYFFLFWYFGVYVAVALCFITSLFGLYRLNWWPQALGGKTTYLLMWAGTLGVGLLSHNLDLFGMRRREHERGPGSEDDEAFEWERKTFWVLLSFAAMHLPALACFSKLKRDRRHVYRHAQPLVQDTFFGNSLRRIPSSWLRFLWFMVCLAIASFSLIAGQAYASLFLSTLPHTSLDAGTWVWSWIITVQILALMSFYIISAKVRSRALLFVYKLFFQLVYHVFYRNLFARLRSPSQFATVQLLSSFAVIVLFPLQMTKGWHRVLQLVIGSSDTWQEHVDSVAVGFYCRSLAQNTTMVSFLGWLAILHFGPNSAIYPFFRFNSTPVDPYTFAMTFYASLAVWGSELVSSFIARRIMQRSFKVDVSEVGLDSMREYPELVPACVHVSMNILMFLIKLNFR</sequence>
<keyword evidence="2" id="KW-0812">Transmembrane</keyword>
<proteinExistence type="predicted"/>
<feature type="transmembrane region" description="Helical" evidence="2">
    <location>
        <begin position="117"/>
        <end position="137"/>
    </location>
</feature>
<dbReference type="AlphaFoldDB" id="K1WKN3"/>
<reference evidence="3 4" key="1">
    <citation type="journal article" date="2012" name="Eukaryot. Cell">
        <title>Genome sequence of the Trichosporon asahii environmental strain CBS 8904.</title>
        <authorList>
            <person name="Yang R.Y."/>
            <person name="Li H.T."/>
            <person name="Zhu H."/>
            <person name="Zhou G.P."/>
            <person name="Wang M."/>
            <person name="Wang L."/>
        </authorList>
    </citation>
    <scope>NUCLEOTIDE SEQUENCE [LARGE SCALE GENOMIC DNA]</scope>
    <source>
        <strain evidence="3 4">CBS 8904</strain>
    </source>
</reference>
<dbReference type="OrthoDB" id="5541877at2759"/>
<dbReference type="HOGENOM" id="CLU_012743_2_0_1"/>
<feature type="transmembrane region" description="Helical" evidence="2">
    <location>
        <begin position="236"/>
        <end position="253"/>
    </location>
</feature>
<name>K1WKN3_TRIAC</name>
<evidence type="ECO:0000313" key="3">
    <source>
        <dbReference type="EMBL" id="EKD01854.1"/>
    </source>
</evidence>
<feature type="transmembrane region" description="Helical" evidence="2">
    <location>
        <begin position="171"/>
        <end position="196"/>
    </location>
</feature>
<organism evidence="3 4">
    <name type="scientific">Trichosporon asahii var. asahii (strain CBS 8904)</name>
    <name type="common">Yeast</name>
    <dbReference type="NCBI Taxonomy" id="1220162"/>
    <lineage>
        <taxon>Eukaryota</taxon>
        <taxon>Fungi</taxon>
        <taxon>Dikarya</taxon>
        <taxon>Basidiomycota</taxon>
        <taxon>Agaricomycotina</taxon>
        <taxon>Tremellomycetes</taxon>
        <taxon>Trichosporonales</taxon>
        <taxon>Trichosporonaceae</taxon>
        <taxon>Trichosporon</taxon>
    </lineage>
</organism>
<evidence type="ECO:0000256" key="2">
    <source>
        <dbReference type="SAM" id="Phobius"/>
    </source>
</evidence>
<feature type="transmembrane region" description="Helical" evidence="2">
    <location>
        <begin position="265"/>
        <end position="283"/>
    </location>
</feature>
<dbReference type="InParanoid" id="K1WKN3"/>
<dbReference type="InterPro" id="IPR039966">
    <property type="entry name" value="C553.12c"/>
</dbReference>
<dbReference type="InterPro" id="IPR036259">
    <property type="entry name" value="MFS_trans_sf"/>
</dbReference>
<comment type="caution">
    <text evidence="3">The sequence shown here is derived from an EMBL/GenBank/DDBJ whole genome shotgun (WGS) entry which is preliminary data.</text>
</comment>
<dbReference type="SUPFAM" id="SSF103473">
    <property type="entry name" value="MFS general substrate transporter"/>
    <property type="match status" value="1"/>
</dbReference>
<keyword evidence="2" id="KW-1133">Transmembrane helix</keyword>
<feature type="transmembrane region" description="Helical" evidence="2">
    <location>
        <begin position="70"/>
        <end position="88"/>
    </location>
</feature>
<gene>
    <name evidence="3" type="ORF">A1Q2_03917</name>
</gene>
<dbReference type="EMBL" id="AMBO01000310">
    <property type="protein sequence ID" value="EKD01854.1"/>
    <property type="molecule type" value="Genomic_DNA"/>
</dbReference>
<evidence type="ECO:0000256" key="1">
    <source>
        <dbReference type="SAM" id="MobiDB-lite"/>
    </source>
</evidence>
<feature type="region of interest" description="Disordered" evidence="1">
    <location>
        <begin position="1"/>
        <end position="20"/>
    </location>
</feature>
<feature type="transmembrane region" description="Helical" evidence="2">
    <location>
        <begin position="359"/>
        <end position="380"/>
    </location>
</feature>
<protein>
    <submittedName>
        <fullName evidence="3">Uncharacterized protein</fullName>
    </submittedName>
</protein>
<dbReference type="OMA" id="WWSRYGL"/>
<keyword evidence="2" id="KW-0472">Membrane</keyword>
<evidence type="ECO:0000313" key="4">
    <source>
        <dbReference type="Proteomes" id="UP000006757"/>
    </source>
</evidence>
<feature type="transmembrane region" description="Helical" evidence="2">
    <location>
        <begin position="30"/>
        <end position="58"/>
    </location>
</feature>
<feature type="transmembrane region" description="Helical" evidence="2">
    <location>
        <begin position="208"/>
        <end position="229"/>
    </location>
</feature>
<dbReference type="Proteomes" id="UP000006757">
    <property type="component" value="Unassembled WGS sequence"/>
</dbReference>
<keyword evidence="4" id="KW-1185">Reference proteome</keyword>
<feature type="transmembrane region" description="Helical" evidence="2">
    <location>
        <begin position="328"/>
        <end position="347"/>
    </location>
</feature>
<accession>K1WKN3</accession>
<dbReference type="PANTHER" id="PTHR40467">
    <property type="match status" value="1"/>
</dbReference>